<gene>
    <name evidence="1" type="ORF">PVK37_28935</name>
</gene>
<dbReference type="Proteomes" id="UP001219605">
    <property type="component" value="Chromosome"/>
</dbReference>
<reference evidence="1 2" key="1">
    <citation type="submission" date="2023-02" db="EMBL/GenBank/DDBJ databases">
        <authorList>
            <person name="Mo P."/>
        </authorList>
    </citation>
    <scope>NUCLEOTIDE SEQUENCE [LARGE SCALE GENOMIC DNA]</scope>
    <source>
        <strain evidence="1 2">HUAS 3</strain>
    </source>
</reference>
<organism evidence="1 2">
    <name type="scientific">Micromonospora cathayae</name>
    <dbReference type="NCBI Taxonomy" id="3028804"/>
    <lineage>
        <taxon>Bacteria</taxon>
        <taxon>Bacillati</taxon>
        <taxon>Actinomycetota</taxon>
        <taxon>Actinomycetes</taxon>
        <taxon>Micromonosporales</taxon>
        <taxon>Micromonosporaceae</taxon>
        <taxon>Micromonospora</taxon>
    </lineage>
</organism>
<sequence>MLIDCSSCRIRGEGCADCLVTVLLDTPAQVAGLGGAEQHAIEVLTRAGFEVEVLAPTRPTRRRDTRRRAA</sequence>
<evidence type="ECO:0000313" key="2">
    <source>
        <dbReference type="Proteomes" id="UP001219605"/>
    </source>
</evidence>
<protein>
    <submittedName>
        <fullName evidence="1">Uncharacterized protein</fullName>
    </submittedName>
</protein>
<keyword evidence="2" id="KW-1185">Reference proteome</keyword>
<evidence type="ECO:0000313" key="1">
    <source>
        <dbReference type="EMBL" id="WDZ84421.1"/>
    </source>
</evidence>
<proteinExistence type="predicted"/>
<dbReference type="EMBL" id="CP118615">
    <property type="protein sequence ID" value="WDZ84421.1"/>
    <property type="molecule type" value="Genomic_DNA"/>
</dbReference>
<dbReference type="RefSeq" id="WP_275030981.1">
    <property type="nucleotide sequence ID" value="NZ_CP118615.1"/>
</dbReference>
<name>A0ABY7ZNR6_9ACTN</name>
<accession>A0ABY7ZNR6</accession>